<evidence type="ECO:0000313" key="3">
    <source>
        <dbReference type="Proteomes" id="UP000538931"/>
    </source>
</evidence>
<comment type="caution">
    <text evidence="2">The sequence shown here is derived from an EMBL/GenBank/DDBJ whole genome shotgun (WGS) entry which is preliminary data.</text>
</comment>
<dbReference type="RefSeq" id="WP_181737534.1">
    <property type="nucleotide sequence ID" value="NZ_JACEMT010000036.1"/>
</dbReference>
<dbReference type="AlphaFoldDB" id="A0A7W2ABK7"/>
<dbReference type="EMBL" id="JACEMT010000036">
    <property type="protein sequence ID" value="MBA4501554.1"/>
    <property type="molecule type" value="Genomic_DNA"/>
</dbReference>
<dbReference type="Pfam" id="PF07963">
    <property type="entry name" value="N_methyl"/>
    <property type="match status" value="1"/>
</dbReference>
<keyword evidence="3" id="KW-1185">Reference proteome</keyword>
<dbReference type="InterPro" id="IPR012902">
    <property type="entry name" value="N_methyl_site"/>
</dbReference>
<evidence type="ECO:0000313" key="2">
    <source>
        <dbReference type="EMBL" id="MBA4501554.1"/>
    </source>
</evidence>
<dbReference type="InterPro" id="IPR045584">
    <property type="entry name" value="Pilin-like"/>
</dbReference>
<sequence>MSRSAARGFTLIELLIALVLTGLIMMLLFGGLRLSTRSWDSSERYQQQVSEQALLQQRLRDWISQALSRRVRGPNGEVLSTFWGDRDELIFMAPGRDSGPSGALYWYRLYQREEQGRSMLMLAIRLFDQEEAVDWNRLFAVDEVGVEGADIQIDEYPLMSLGDGQLEMQYWEQPDQLPVVRSDWIDQPRLPRLVEVRVTESESPPVKGYWPPLAIVLEEYNHAVRQR</sequence>
<gene>
    <name evidence="2" type="ORF">H1S06_04155</name>
</gene>
<dbReference type="Proteomes" id="UP000538931">
    <property type="component" value="Unassembled WGS sequence"/>
</dbReference>
<feature type="transmembrane region" description="Helical" evidence="1">
    <location>
        <begin position="12"/>
        <end position="32"/>
    </location>
</feature>
<accession>A0A7W2ABK7</accession>
<dbReference type="NCBIfam" id="TIGR02532">
    <property type="entry name" value="IV_pilin_GFxxxE"/>
    <property type="match status" value="1"/>
</dbReference>
<dbReference type="PROSITE" id="PS00409">
    <property type="entry name" value="PROKAR_NTER_METHYL"/>
    <property type="match status" value="1"/>
</dbReference>
<proteinExistence type="predicted"/>
<organism evidence="2 3">
    <name type="scientific">Marinobacterium marinum</name>
    <dbReference type="NCBI Taxonomy" id="2756129"/>
    <lineage>
        <taxon>Bacteria</taxon>
        <taxon>Pseudomonadati</taxon>
        <taxon>Pseudomonadota</taxon>
        <taxon>Gammaproteobacteria</taxon>
        <taxon>Oceanospirillales</taxon>
        <taxon>Oceanospirillaceae</taxon>
        <taxon>Marinobacterium</taxon>
    </lineage>
</organism>
<keyword evidence="1" id="KW-1133">Transmembrane helix</keyword>
<reference evidence="2 3" key="1">
    <citation type="submission" date="2020-07" db="EMBL/GenBank/DDBJ databases">
        <title>Bacterium isolated from marien macroalgae.</title>
        <authorList>
            <person name="Zhu K."/>
            <person name="Lu D."/>
            <person name="Du Z."/>
        </authorList>
    </citation>
    <scope>NUCLEOTIDE SEQUENCE [LARGE SCALE GENOMIC DNA]</scope>
    <source>
        <strain evidence="2 3">3-1745</strain>
    </source>
</reference>
<name>A0A7W2ABK7_9GAMM</name>
<evidence type="ECO:0000256" key="1">
    <source>
        <dbReference type="SAM" id="Phobius"/>
    </source>
</evidence>
<dbReference type="SUPFAM" id="SSF54523">
    <property type="entry name" value="Pili subunits"/>
    <property type="match status" value="1"/>
</dbReference>
<protein>
    <submittedName>
        <fullName evidence="2">Prepilin-type N-terminal cleavage/methylation domain-containing protein</fullName>
    </submittedName>
</protein>
<keyword evidence="1" id="KW-0472">Membrane</keyword>
<keyword evidence="1" id="KW-0812">Transmembrane</keyword>